<evidence type="ECO:0000256" key="2">
    <source>
        <dbReference type="ARBA" id="ARBA00023125"/>
    </source>
</evidence>
<dbReference type="InterPro" id="IPR028082">
    <property type="entry name" value="Peripla_BP_I"/>
</dbReference>
<dbReference type="Gene3D" id="1.10.260.40">
    <property type="entry name" value="lambda repressor-like DNA-binding domains"/>
    <property type="match status" value="1"/>
</dbReference>
<dbReference type="Pfam" id="PF13407">
    <property type="entry name" value="Peripla_BP_4"/>
    <property type="match status" value="1"/>
</dbReference>
<evidence type="ECO:0000313" key="6">
    <source>
        <dbReference type="Proteomes" id="UP000239340"/>
    </source>
</evidence>
<dbReference type="SUPFAM" id="SSF53822">
    <property type="entry name" value="Periplasmic binding protein-like I"/>
    <property type="match status" value="1"/>
</dbReference>
<dbReference type="Proteomes" id="UP000239340">
    <property type="component" value="Plasmid pSfreNXT3c"/>
</dbReference>
<evidence type="ECO:0000256" key="1">
    <source>
        <dbReference type="ARBA" id="ARBA00023015"/>
    </source>
</evidence>
<evidence type="ECO:0000256" key="3">
    <source>
        <dbReference type="ARBA" id="ARBA00023163"/>
    </source>
</evidence>
<dbReference type="GO" id="GO:0003700">
    <property type="term" value="F:DNA-binding transcription factor activity"/>
    <property type="evidence" value="ECO:0007669"/>
    <property type="project" value="TreeGrafter"/>
</dbReference>
<dbReference type="PROSITE" id="PS50932">
    <property type="entry name" value="HTH_LACI_2"/>
    <property type="match status" value="1"/>
</dbReference>
<dbReference type="SMART" id="SM00354">
    <property type="entry name" value="HTH_LACI"/>
    <property type="match status" value="1"/>
</dbReference>
<feature type="domain" description="HTH lacI-type" evidence="4">
    <location>
        <begin position="6"/>
        <end position="47"/>
    </location>
</feature>
<dbReference type="InterPro" id="IPR010982">
    <property type="entry name" value="Lambda_DNA-bd_dom_sf"/>
</dbReference>
<proteinExistence type="predicted"/>
<keyword evidence="1" id="KW-0805">Transcription regulation</keyword>
<evidence type="ECO:0000259" key="4">
    <source>
        <dbReference type="PROSITE" id="PS50932"/>
    </source>
</evidence>
<dbReference type="PANTHER" id="PTHR30146">
    <property type="entry name" value="LACI-RELATED TRANSCRIPTIONAL REPRESSOR"/>
    <property type="match status" value="1"/>
</dbReference>
<dbReference type="CDD" id="cd01392">
    <property type="entry name" value="HTH_LacI"/>
    <property type="match status" value="1"/>
</dbReference>
<evidence type="ECO:0000313" key="5">
    <source>
        <dbReference type="EMBL" id="AUX79325.1"/>
    </source>
</evidence>
<dbReference type="EMBL" id="CP024310">
    <property type="protein sequence ID" value="AUX79325.1"/>
    <property type="molecule type" value="Genomic_DNA"/>
</dbReference>
<accession>A0A2L0HCY6</accession>
<protein>
    <submittedName>
        <fullName evidence="5">LacI family transcriptional regulator protein</fullName>
    </submittedName>
</protein>
<gene>
    <name evidence="5" type="ORF">NXT3_PC00148</name>
</gene>
<organism evidence="5 6">
    <name type="scientific">Rhizobium fredii</name>
    <name type="common">Sinorhizobium fredii</name>
    <dbReference type="NCBI Taxonomy" id="380"/>
    <lineage>
        <taxon>Bacteria</taxon>
        <taxon>Pseudomonadati</taxon>
        <taxon>Pseudomonadota</taxon>
        <taxon>Alphaproteobacteria</taxon>
        <taxon>Hyphomicrobiales</taxon>
        <taxon>Rhizobiaceae</taxon>
        <taxon>Sinorhizobium/Ensifer group</taxon>
        <taxon>Sinorhizobium</taxon>
    </lineage>
</organism>
<dbReference type="SUPFAM" id="SSF47413">
    <property type="entry name" value="lambda repressor-like DNA-binding domains"/>
    <property type="match status" value="1"/>
</dbReference>
<reference evidence="5 6" key="1">
    <citation type="submission" date="2017-10" db="EMBL/GenBank/DDBJ databases">
        <title>Analysis of the genome sequences of Rhizobium populations associated to common bean (phaseolus vulgaris).</title>
        <authorList>
            <person name="Bustos P."/>
            <person name="Santamaria R.I."/>
            <person name="Miranda-Sanchez F."/>
            <person name="Perez-Carrascal O."/>
            <person name="Juarez S."/>
            <person name="Lozano L."/>
            <person name="Martinez-Flores I."/>
            <person name="Vinuesa P."/>
            <person name="Martinez-Romero E."/>
            <person name="Cevallos M.A."/>
            <person name="Romero D."/>
            <person name="Davila G."/>
            <person name="Gonzalez V."/>
        </authorList>
    </citation>
    <scope>NUCLEOTIDE SEQUENCE [LARGE SCALE GENOMIC DNA]</scope>
    <source>
        <strain evidence="5 6">NXT3</strain>
        <plasmid evidence="6">Plasmid psfrenxt3c</plasmid>
    </source>
</reference>
<dbReference type="PROSITE" id="PS00356">
    <property type="entry name" value="HTH_LACI_1"/>
    <property type="match status" value="1"/>
</dbReference>
<name>A0A2L0HCY6_RHIFR</name>
<dbReference type="InterPro" id="IPR000843">
    <property type="entry name" value="HTH_LacI"/>
</dbReference>
<keyword evidence="5" id="KW-0614">Plasmid</keyword>
<dbReference type="RefSeq" id="WP_158665419.1">
    <property type="nucleotide sequence ID" value="NZ_CP024310.1"/>
</dbReference>
<keyword evidence="2" id="KW-0238">DNA-binding</keyword>
<dbReference type="PANTHER" id="PTHR30146:SF152">
    <property type="entry name" value="TRANSCRIPTIONAL REGULATORY PROTEIN"/>
    <property type="match status" value="1"/>
</dbReference>
<dbReference type="Gene3D" id="3.40.50.2300">
    <property type="match status" value="2"/>
</dbReference>
<sequence>MVGRKASLADVAAAAGVSIGTVDRVINGRGNVKAETEHRVLECARELRLDRALNLRPTRILRLGVILQNRSNPFYKAMVEALKQCASDYSYLNVQLVFYFYERLTYRDVLQSVETAARACDGLLIDVFEHPQVRELLQKLSVALPIFTLVSDIPDIAGVDYIGVDPRAEGRVAGELMGRFLGKTGGQILLITGLQSFHCHEQREMGFRSVLRDRFPNCSLAKLIESRDDRDSTELLVKSALAENRNIAGIYNMPVGSREIAEILQSTGMQHVIFISHELTDENRGLLKQGLIDAVIDQDRASEARVAVQKFLAHYGRYEGQIGPTEFRIYLRENC</sequence>
<dbReference type="AlphaFoldDB" id="A0A2L0HCY6"/>
<geneLocation type="plasmid" evidence="6">
    <name>psfrenxt3c</name>
</geneLocation>
<keyword evidence="3" id="KW-0804">Transcription</keyword>
<dbReference type="GO" id="GO:0000976">
    <property type="term" value="F:transcription cis-regulatory region binding"/>
    <property type="evidence" value="ECO:0007669"/>
    <property type="project" value="TreeGrafter"/>
</dbReference>
<dbReference type="CDD" id="cd06307">
    <property type="entry name" value="PBP1_sugar_binding"/>
    <property type="match status" value="1"/>
</dbReference>
<dbReference type="InterPro" id="IPR025997">
    <property type="entry name" value="SBP_2_dom"/>
</dbReference>
<dbReference type="Pfam" id="PF00356">
    <property type="entry name" value="LacI"/>
    <property type="match status" value="1"/>
</dbReference>